<proteinExistence type="predicted"/>
<evidence type="ECO:0000313" key="1">
    <source>
        <dbReference type="EMBL" id="KAF8003721.1"/>
    </source>
</evidence>
<keyword evidence="2" id="KW-1185">Reference proteome</keyword>
<name>A0A8H7GW55_9ASCO</name>
<evidence type="ECO:0000313" key="2">
    <source>
        <dbReference type="Proteomes" id="UP000649328"/>
    </source>
</evidence>
<accession>A0A8H7GW55</accession>
<comment type="caution">
    <text evidence="1">The sequence shown here is derived from an EMBL/GenBank/DDBJ whole genome shotgun (WGS) entry which is preliminary data.</text>
</comment>
<dbReference type="AlphaFoldDB" id="A0A8H7GW55"/>
<dbReference type="EMBL" id="JACBPP010000002">
    <property type="protein sequence ID" value="KAF8003721.1"/>
    <property type="molecule type" value="Genomic_DNA"/>
</dbReference>
<reference evidence="1" key="1">
    <citation type="submission" date="2020-10" db="EMBL/GenBank/DDBJ databases">
        <title>The Whole-Genome Sequence of Metschnikowia persimmonesis, a Novel Endophytic Yeast Species Isolated from Medicinal Plant Diospyros kaki Thumb.</title>
        <authorList>
            <person name="Rahmat E."/>
            <person name="Kang Y."/>
        </authorList>
    </citation>
    <scope>NUCLEOTIDE SEQUENCE</scope>
    <source>
        <strain evidence="1">KIOM G15050</strain>
    </source>
</reference>
<gene>
    <name evidence="1" type="ORF">HF325_001169</name>
</gene>
<sequence>MRDVCLRDEGFVEGPASKADILTFLQQQVEELILEAAKQLDSQVWATSCYLSSGFALIIRETMRWRIPADFLTDSLGKSQM</sequence>
<organism evidence="1 2">
    <name type="scientific">Metschnikowia pulcherrima</name>
    <dbReference type="NCBI Taxonomy" id="27326"/>
    <lineage>
        <taxon>Eukaryota</taxon>
        <taxon>Fungi</taxon>
        <taxon>Dikarya</taxon>
        <taxon>Ascomycota</taxon>
        <taxon>Saccharomycotina</taxon>
        <taxon>Pichiomycetes</taxon>
        <taxon>Metschnikowiaceae</taxon>
        <taxon>Metschnikowia</taxon>
    </lineage>
</organism>
<protein>
    <submittedName>
        <fullName evidence="1">Uncharacterized protein</fullName>
    </submittedName>
</protein>
<dbReference type="Proteomes" id="UP000649328">
    <property type="component" value="Unassembled WGS sequence"/>
</dbReference>